<proteinExistence type="predicted"/>
<comment type="caution">
    <text evidence="2">The sequence shown here is derived from an EMBL/GenBank/DDBJ whole genome shotgun (WGS) entry which is preliminary data.</text>
</comment>
<dbReference type="Proteomes" id="UP001264980">
    <property type="component" value="Unassembled WGS sequence"/>
</dbReference>
<dbReference type="EMBL" id="JAVDTI010000002">
    <property type="protein sequence ID" value="MDR6805299.1"/>
    <property type="molecule type" value="Genomic_DNA"/>
</dbReference>
<feature type="chain" id="PRO_5047454397" evidence="1">
    <location>
        <begin position="24"/>
        <end position="830"/>
    </location>
</feature>
<dbReference type="RefSeq" id="WP_309982964.1">
    <property type="nucleotide sequence ID" value="NZ_JAVDTI010000002.1"/>
</dbReference>
<reference evidence="2 3" key="1">
    <citation type="submission" date="2023-07" db="EMBL/GenBank/DDBJ databases">
        <title>Sorghum-associated microbial communities from plants grown in Nebraska, USA.</title>
        <authorList>
            <person name="Schachtman D."/>
        </authorList>
    </citation>
    <scope>NUCLEOTIDE SEQUENCE [LARGE SCALE GENOMIC DNA]</scope>
    <source>
        <strain evidence="2 3">BE57</strain>
    </source>
</reference>
<evidence type="ECO:0000256" key="1">
    <source>
        <dbReference type="SAM" id="SignalP"/>
    </source>
</evidence>
<protein>
    <submittedName>
        <fullName evidence="2">Uncharacterized protein</fullName>
    </submittedName>
</protein>
<evidence type="ECO:0000313" key="2">
    <source>
        <dbReference type="EMBL" id="MDR6805299.1"/>
    </source>
</evidence>
<keyword evidence="3" id="KW-1185">Reference proteome</keyword>
<feature type="signal peptide" evidence="1">
    <location>
        <begin position="1"/>
        <end position="23"/>
    </location>
</feature>
<name>A0ABU1QXC0_9BACT</name>
<keyword evidence="1" id="KW-0732">Signal</keyword>
<evidence type="ECO:0000313" key="3">
    <source>
        <dbReference type="Proteomes" id="UP001264980"/>
    </source>
</evidence>
<organism evidence="2 3">
    <name type="scientific">Dyadobacter fermentans</name>
    <dbReference type="NCBI Taxonomy" id="94254"/>
    <lineage>
        <taxon>Bacteria</taxon>
        <taxon>Pseudomonadati</taxon>
        <taxon>Bacteroidota</taxon>
        <taxon>Cytophagia</taxon>
        <taxon>Cytophagales</taxon>
        <taxon>Spirosomataceae</taxon>
        <taxon>Dyadobacter</taxon>
    </lineage>
</organism>
<gene>
    <name evidence="2" type="ORF">J2W84_002345</name>
</gene>
<accession>A0ABU1QXC0</accession>
<sequence>MKRNRMWAFVAGSVMSIALPVAAQTPKQPSYSGIYPHLAMYNNEGECGTGAVVPWAGKLWAITYGPHLPFGSSDKLYEISADLKQTVRPESIGGTPANRMIHRESNQLFIGPYAIDSRGEVRTIPYKGKPGMDMPGRHTGNARHLTDPAGKILYGTMEEGFYEVDVKTLTPKMLYEDGNIDRDKETDKATYQTKGLLPGTHGKGFYSGQGVAVYSNNGEPGRKAEIQFDIESGSLSEWDGKNWKVVRRNQFVEVTGPGGIYGNRNPATDPIWATGWDHKSVLVGVRDHGKWSFYRLPKASHAYDGAHGWNTEWPRIRDVGTAQQPDYLMTMHGMFWKFPGQFNSHNSGGIRPRTAYLKVIGDFTRWNERLVFGCDDSAQREFLNKRKAKGGIEGPGQSNSNLWFTPLNLPDQLGPNSAEGSVWLNEVVKAGQNSEPFLFAGWAHRAVWIRNESERETRFVFEVDKKGNGEWSVLKTVNVGPNMALNADFSNAESGEWVRVRPDNATRATVHFTYTSDDRRAGTPDAIFKGLSNAGSVASRGGLLYGLGDNRRVLGLAAQDFSGAKPGEVGYYELDRNMKLNRQEDAAMHSFIKTKFAIPKQVVTVDASSVLVVDDKGRRWRLPLGNEAFTGLTNQASLRICREVATERDLFNCHGTFYELPAENADGYAKIRPVSSHNLRIHDYASYRGLLVMTGIDPKSMQNSEHIIVSADKKAAVWAGAIDDLWKLGKPTGHGGPWKDTQVQAGAHSDPYLIGFYDQKSLKLSHNAKEAVTFTLEADPVGNGPWMAYKTFTVKPGQIVSFPFPKNFSARWVRFKTDKACKATAWLDYQ</sequence>